<dbReference type="Gene3D" id="3.30.565.10">
    <property type="entry name" value="Histidine kinase-like ATPase, C-terminal domain"/>
    <property type="match status" value="1"/>
</dbReference>
<dbReference type="InterPro" id="IPR003594">
    <property type="entry name" value="HATPase_dom"/>
</dbReference>
<keyword evidence="3" id="KW-0597">Phosphoprotein</keyword>
<dbReference type="InterPro" id="IPR035965">
    <property type="entry name" value="PAS-like_dom_sf"/>
</dbReference>
<dbReference type="PROSITE" id="PS50112">
    <property type="entry name" value="PAS"/>
    <property type="match status" value="2"/>
</dbReference>
<evidence type="ECO:0000259" key="5">
    <source>
        <dbReference type="PROSITE" id="PS50109"/>
    </source>
</evidence>
<dbReference type="InterPro" id="IPR013656">
    <property type="entry name" value="PAS_4"/>
</dbReference>
<dbReference type="CDD" id="cd00082">
    <property type="entry name" value="HisKA"/>
    <property type="match status" value="1"/>
</dbReference>
<gene>
    <name evidence="8" type="ORF">FAK_17120</name>
</gene>
<dbReference type="KEGG" id="dmp:FAK_17120"/>
<dbReference type="PRINTS" id="PR00344">
    <property type="entry name" value="BCTRLSENSOR"/>
</dbReference>
<protein>
    <recommendedName>
        <fullName evidence="2">histidine kinase</fullName>
        <ecNumber evidence="2">2.7.13.3</ecNumber>
    </recommendedName>
</protein>
<dbReference type="Pfam" id="PF02518">
    <property type="entry name" value="HATPase_c"/>
    <property type="match status" value="1"/>
</dbReference>
<dbReference type="AlphaFoldDB" id="A0AAU9EVY6"/>
<dbReference type="Pfam" id="PF00512">
    <property type="entry name" value="HisKA"/>
    <property type="match status" value="1"/>
</dbReference>
<dbReference type="NCBIfam" id="TIGR00229">
    <property type="entry name" value="sensory_box"/>
    <property type="match status" value="2"/>
</dbReference>
<dbReference type="InterPro" id="IPR000014">
    <property type="entry name" value="PAS"/>
</dbReference>
<evidence type="ECO:0000313" key="9">
    <source>
        <dbReference type="Proteomes" id="UP001366166"/>
    </source>
</evidence>
<dbReference type="EC" id="2.7.13.3" evidence="2"/>
<comment type="catalytic activity">
    <reaction evidence="1">
        <text>ATP + protein L-histidine = ADP + protein N-phospho-L-histidine.</text>
        <dbReference type="EC" id="2.7.13.3"/>
    </reaction>
</comment>
<dbReference type="PANTHER" id="PTHR43065">
    <property type="entry name" value="SENSOR HISTIDINE KINASE"/>
    <property type="match status" value="1"/>
</dbReference>
<accession>A0AAU9EVY6</accession>
<sequence length="543" mass="61250">MDQKRHSAEELAAENQALRERVRELEEYQKSSRERQREMDRERKFSEMLLDSLPDAIYVVDPRTFKVMDCNQVFLDQLGLTRDKVIGHTCYQLTRRRPEPCQESKDACHAVETMRTGKPTVSEQVQVSAEGGERYIECTALPVMGSDGEVARVVHVHRDITRRQRAWHRFQEVNRELVRSNSFLRNLIKSSVDAVIAADMTGRIILFNEAAGDISGYSEQEALNEVDIRDIYPGNGAREIMALLRSEEHGGKGKLKSHEVRLLRKDGSIVPISLSAAVVSEGDNEVATVGFFYDLRAKLRMEQELDHTRIQLLQSEKMASIGKLAAGVAHQLNNPLAGITLYGNLLAEEYDLLSEARDDLRRILDNAQRCRDTIKELLQFARQTKREMRPSDLNQALSRTMFLLENQSQFQNIKVKLDLDPELPQVPADIQQLNHVFMNIVLNAAEAMRGTGRIDVRTRRFPGGRGVLVEIQDTGPGIPPEVLPHVFEPFFTTKEEGEGTGLGLSVAFGIVKNHRGSIEVFSPRGQGTLFVIKLPSTIAAEEE</sequence>
<dbReference type="InterPro" id="IPR036097">
    <property type="entry name" value="HisK_dim/P_sf"/>
</dbReference>
<feature type="coiled-coil region" evidence="4">
    <location>
        <begin position="1"/>
        <end position="35"/>
    </location>
</feature>
<dbReference type="SMART" id="SM00091">
    <property type="entry name" value="PAS"/>
    <property type="match status" value="2"/>
</dbReference>
<feature type="domain" description="PAS" evidence="6">
    <location>
        <begin position="180"/>
        <end position="251"/>
    </location>
</feature>
<dbReference type="SUPFAM" id="SSF55785">
    <property type="entry name" value="PYP-like sensor domain (PAS domain)"/>
    <property type="match status" value="2"/>
</dbReference>
<dbReference type="GO" id="GO:0000155">
    <property type="term" value="F:phosphorelay sensor kinase activity"/>
    <property type="evidence" value="ECO:0007669"/>
    <property type="project" value="InterPro"/>
</dbReference>
<evidence type="ECO:0000256" key="1">
    <source>
        <dbReference type="ARBA" id="ARBA00000085"/>
    </source>
</evidence>
<dbReference type="Pfam" id="PF08448">
    <property type="entry name" value="PAS_4"/>
    <property type="match status" value="1"/>
</dbReference>
<dbReference type="InterPro" id="IPR001610">
    <property type="entry name" value="PAC"/>
</dbReference>
<name>A0AAU9EVY6_9BACT</name>
<dbReference type="PROSITE" id="PS50109">
    <property type="entry name" value="HIS_KIN"/>
    <property type="match status" value="1"/>
</dbReference>
<dbReference type="SMART" id="SM00388">
    <property type="entry name" value="HisKA"/>
    <property type="match status" value="1"/>
</dbReference>
<dbReference type="SUPFAM" id="SSF55874">
    <property type="entry name" value="ATPase domain of HSP90 chaperone/DNA topoisomerase II/histidine kinase"/>
    <property type="match status" value="1"/>
</dbReference>
<dbReference type="Gene3D" id="1.10.287.130">
    <property type="match status" value="1"/>
</dbReference>
<dbReference type="Proteomes" id="UP001366166">
    <property type="component" value="Chromosome"/>
</dbReference>
<organism evidence="8 9">
    <name type="scientific">Desulfoferula mesophila</name>
    <dbReference type="NCBI Taxonomy" id="3058419"/>
    <lineage>
        <taxon>Bacteria</taxon>
        <taxon>Pseudomonadati</taxon>
        <taxon>Thermodesulfobacteriota</taxon>
        <taxon>Desulfarculia</taxon>
        <taxon>Desulfarculales</taxon>
        <taxon>Desulfarculaceae</taxon>
        <taxon>Desulfoferula</taxon>
    </lineage>
</organism>
<proteinExistence type="predicted"/>
<keyword evidence="4" id="KW-0175">Coiled coil</keyword>
<dbReference type="CDD" id="cd00130">
    <property type="entry name" value="PAS"/>
    <property type="match status" value="2"/>
</dbReference>
<reference evidence="9" key="1">
    <citation type="journal article" date="2023" name="Arch. Microbiol.">
        <title>Desulfoferula mesophilus gen. nov. sp. nov., a mesophilic sulfate-reducing bacterium isolated from a brackish lake sediment.</title>
        <authorList>
            <person name="Watanabe T."/>
            <person name="Yabe T."/>
            <person name="Tsuji J.M."/>
            <person name="Fukui M."/>
        </authorList>
    </citation>
    <scope>NUCLEOTIDE SEQUENCE [LARGE SCALE GENOMIC DNA]</scope>
    <source>
        <strain evidence="9">12FAK</strain>
    </source>
</reference>
<dbReference type="PROSITE" id="PS50113">
    <property type="entry name" value="PAC"/>
    <property type="match status" value="2"/>
</dbReference>
<dbReference type="Pfam" id="PF13426">
    <property type="entry name" value="PAS_9"/>
    <property type="match status" value="1"/>
</dbReference>
<dbReference type="InterPro" id="IPR000700">
    <property type="entry name" value="PAS-assoc_C"/>
</dbReference>
<dbReference type="SUPFAM" id="SSF47384">
    <property type="entry name" value="Homodimeric domain of signal transducing histidine kinase"/>
    <property type="match status" value="1"/>
</dbReference>
<dbReference type="InterPro" id="IPR036890">
    <property type="entry name" value="HATPase_C_sf"/>
</dbReference>
<dbReference type="Gene3D" id="3.30.450.20">
    <property type="entry name" value="PAS domain"/>
    <property type="match status" value="2"/>
</dbReference>
<dbReference type="InterPro" id="IPR005467">
    <property type="entry name" value="His_kinase_dom"/>
</dbReference>
<dbReference type="EMBL" id="AP028679">
    <property type="protein sequence ID" value="BEQ14646.1"/>
    <property type="molecule type" value="Genomic_DNA"/>
</dbReference>
<feature type="domain" description="PAS" evidence="6">
    <location>
        <begin position="42"/>
        <end position="89"/>
    </location>
</feature>
<evidence type="ECO:0000313" key="8">
    <source>
        <dbReference type="EMBL" id="BEQ14646.1"/>
    </source>
</evidence>
<feature type="domain" description="PAC" evidence="7">
    <location>
        <begin position="120"/>
        <end position="172"/>
    </location>
</feature>
<evidence type="ECO:0000256" key="3">
    <source>
        <dbReference type="ARBA" id="ARBA00022553"/>
    </source>
</evidence>
<evidence type="ECO:0000256" key="4">
    <source>
        <dbReference type="SAM" id="Coils"/>
    </source>
</evidence>
<dbReference type="SMART" id="SM00086">
    <property type="entry name" value="PAC"/>
    <property type="match status" value="2"/>
</dbReference>
<evidence type="ECO:0000256" key="2">
    <source>
        <dbReference type="ARBA" id="ARBA00012438"/>
    </source>
</evidence>
<dbReference type="RefSeq" id="WP_338606350.1">
    <property type="nucleotide sequence ID" value="NZ_AP028679.1"/>
</dbReference>
<keyword evidence="9" id="KW-1185">Reference proteome</keyword>
<dbReference type="InterPro" id="IPR004358">
    <property type="entry name" value="Sig_transdc_His_kin-like_C"/>
</dbReference>
<evidence type="ECO:0000259" key="6">
    <source>
        <dbReference type="PROSITE" id="PS50112"/>
    </source>
</evidence>
<dbReference type="InterPro" id="IPR003661">
    <property type="entry name" value="HisK_dim/P_dom"/>
</dbReference>
<dbReference type="PANTHER" id="PTHR43065:SF42">
    <property type="entry name" value="TWO-COMPONENT SENSOR PPRA"/>
    <property type="match status" value="1"/>
</dbReference>
<feature type="domain" description="PAC" evidence="7">
    <location>
        <begin position="256"/>
        <end position="307"/>
    </location>
</feature>
<dbReference type="SMART" id="SM00387">
    <property type="entry name" value="HATPase_c"/>
    <property type="match status" value="1"/>
</dbReference>
<evidence type="ECO:0000259" key="7">
    <source>
        <dbReference type="PROSITE" id="PS50113"/>
    </source>
</evidence>
<feature type="domain" description="Histidine kinase" evidence="5">
    <location>
        <begin position="327"/>
        <end position="538"/>
    </location>
</feature>